<proteinExistence type="predicted"/>
<reference evidence="1 2" key="1">
    <citation type="submission" date="2019-04" db="EMBL/GenBank/DDBJ databases">
        <title>Sphingomonas psychrotolerans sp. nov., isolated from soil in the Tianshan Mountains, Xinjiang, China.</title>
        <authorList>
            <person name="Luo Y."/>
            <person name="Sheng H."/>
        </authorList>
    </citation>
    <scope>NUCLEOTIDE SEQUENCE [LARGE SCALE GENOMIC DNA]</scope>
    <source>
        <strain evidence="1 2">ZFGT-11</strain>
    </source>
</reference>
<dbReference type="Gene3D" id="2.60.120.10">
    <property type="entry name" value="Jelly Rolls"/>
    <property type="match status" value="1"/>
</dbReference>
<keyword evidence="2" id="KW-1185">Reference proteome</keyword>
<dbReference type="OrthoDB" id="7506908at2"/>
<sequence>MIRTALALAALLAVAPAPREIRLTPAEVAALPQIGAVAGTSGLAGVETRVLSGDPTKPGLFAIEIKVPPNTRIAAHSHKDERTATVVSGMWHFGYGPKADDSLRKPLPPGSFYTEPAGVPHFARTGPEGAHVYITGYGPTDTVYAEPASNPN</sequence>
<evidence type="ECO:0000313" key="1">
    <source>
        <dbReference type="EMBL" id="TGX55136.1"/>
    </source>
</evidence>
<name>A0A4S1XJ24_9SPHN</name>
<organism evidence="1 2">
    <name type="scientific">Sphingomonas gei</name>
    <dbReference type="NCBI Taxonomy" id="1395960"/>
    <lineage>
        <taxon>Bacteria</taxon>
        <taxon>Pseudomonadati</taxon>
        <taxon>Pseudomonadota</taxon>
        <taxon>Alphaproteobacteria</taxon>
        <taxon>Sphingomonadales</taxon>
        <taxon>Sphingomonadaceae</taxon>
        <taxon>Sphingomonas</taxon>
    </lineage>
</organism>
<dbReference type="Proteomes" id="UP000306147">
    <property type="component" value="Unassembled WGS sequence"/>
</dbReference>
<gene>
    <name evidence="1" type="ORF">E5A73_06840</name>
</gene>
<dbReference type="EMBL" id="SRXT01000002">
    <property type="protein sequence ID" value="TGX55136.1"/>
    <property type="molecule type" value="Genomic_DNA"/>
</dbReference>
<protein>
    <recommendedName>
        <fullName evidence="3">Cupin domain-containing protein</fullName>
    </recommendedName>
</protein>
<dbReference type="AlphaFoldDB" id="A0A4S1XJ24"/>
<dbReference type="RefSeq" id="WP_135963030.1">
    <property type="nucleotide sequence ID" value="NZ_SRXT01000002.1"/>
</dbReference>
<evidence type="ECO:0000313" key="2">
    <source>
        <dbReference type="Proteomes" id="UP000306147"/>
    </source>
</evidence>
<evidence type="ECO:0008006" key="3">
    <source>
        <dbReference type="Google" id="ProtNLM"/>
    </source>
</evidence>
<dbReference type="CDD" id="cd06989">
    <property type="entry name" value="cupin_DRT102"/>
    <property type="match status" value="1"/>
</dbReference>
<comment type="caution">
    <text evidence="1">The sequence shown here is derived from an EMBL/GenBank/DDBJ whole genome shotgun (WGS) entry which is preliminary data.</text>
</comment>
<dbReference type="InterPro" id="IPR014710">
    <property type="entry name" value="RmlC-like_jellyroll"/>
</dbReference>
<accession>A0A4S1XJ24</accession>
<dbReference type="InterPro" id="IPR011051">
    <property type="entry name" value="RmlC_Cupin_sf"/>
</dbReference>
<dbReference type="SUPFAM" id="SSF51182">
    <property type="entry name" value="RmlC-like cupins"/>
    <property type="match status" value="1"/>
</dbReference>